<evidence type="ECO:0000313" key="3">
    <source>
        <dbReference type="EMBL" id="QHB51461.1"/>
    </source>
</evidence>
<keyword evidence="2" id="KW-1133">Transmembrane helix</keyword>
<dbReference type="AlphaFoldDB" id="A0A6P1E891"/>
<proteinExistence type="predicted"/>
<accession>A0A6P1E891</accession>
<evidence type="ECO:0000256" key="2">
    <source>
        <dbReference type="SAM" id="Phobius"/>
    </source>
</evidence>
<keyword evidence="2" id="KW-0472">Membrane</keyword>
<dbReference type="Proteomes" id="UP000465035">
    <property type="component" value="Chromosome"/>
</dbReference>
<sequence length="184" mass="21430">MAMKKGLSFGALMVIILGVIFFSLTNVNNHHSHQTQNSQRIAKKISSQKKTVTPLSRDELKQNRKLMFCSIIYFAVKHVKIQRWQEVSDFSLGWQIESHHTDRGTHYLVWPDKNITTNEKNLEPNWFEIKKDGRIIYHSFVVHSFHKNLTEATTKTKLIKQLNADKAGDKVRKMVNNLTMTHDN</sequence>
<dbReference type="EMBL" id="CP047121">
    <property type="protein sequence ID" value="QHB51461.1"/>
    <property type="molecule type" value="Genomic_DNA"/>
</dbReference>
<feature type="transmembrane region" description="Helical" evidence="2">
    <location>
        <begin position="7"/>
        <end position="24"/>
    </location>
</feature>
<evidence type="ECO:0000256" key="1">
    <source>
        <dbReference type="SAM" id="MobiDB-lite"/>
    </source>
</evidence>
<evidence type="ECO:0000313" key="4">
    <source>
        <dbReference type="Proteomes" id="UP000465035"/>
    </source>
</evidence>
<reference evidence="3 4" key="1">
    <citation type="submission" date="2019-12" db="EMBL/GenBank/DDBJ databases">
        <title>Lactobacillus hilgardii FLUB.</title>
        <authorList>
            <person name="Gustaw K."/>
        </authorList>
    </citation>
    <scope>NUCLEOTIDE SEQUENCE [LARGE SCALE GENOMIC DNA]</scope>
    <source>
        <strain evidence="3 4">FLUB</strain>
    </source>
</reference>
<feature type="region of interest" description="Disordered" evidence="1">
    <location>
        <begin position="33"/>
        <end position="56"/>
    </location>
</feature>
<organism evidence="3 4">
    <name type="scientific">Lentilactobacillus hilgardii</name>
    <name type="common">Lactobacillus hilgardii</name>
    <dbReference type="NCBI Taxonomy" id="1588"/>
    <lineage>
        <taxon>Bacteria</taxon>
        <taxon>Bacillati</taxon>
        <taxon>Bacillota</taxon>
        <taxon>Bacilli</taxon>
        <taxon>Lactobacillales</taxon>
        <taxon>Lactobacillaceae</taxon>
        <taxon>Lentilactobacillus</taxon>
    </lineage>
</organism>
<protein>
    <submittedName>
        <fullName evidence="3">Uncharacterized protein</fullName>
    </submittedName>
</protein>
<name>A0A6P1E891_LENHI</name>
<keyword evidence="2" id="KW-0812">Transmembrane</keyword>
<gene>
    <name evidence="3" type="ORF">GQR93_04140</name>
</gene>